<evidence type="ECO:0000313" key="5">
    <source>
        <dbReference type="EMBL" id="GEM46713.1"/>
    </source>
</evidence>
<comment type="caution">
    <text evidence="5">The sequence shown here is derived from an EMBL/GenBank/DDBJ whole genome shotgun (WGS) entry which is preliminary data.</text>
</comment>
<evidence type="ECO:0000256" key="3">
    <source>
        <dbReference type="ARBA" id="ARBA00023172"/>
    </source>
</evidence>
<dbReference type="GO" id="GO:0003677">
    <property type="term" value="F:DNA binding"/>
    <property type="evidence" value="ECO:0007669"/>
    <property type="project" value="UniProtKB-KW"/>
</dbReference>
<dbReference type="CDD" id="cd00397">
    <property type="entry name" value="DNA_BRE_C"/>
    <property type="match status" value="1"/>
</dbReference>
<evidence type="ECO:0000313" key="6">
    <source>
        <dbReference type="Proteomes" id="UP000321306"/>
    </source>
</evidence>
<protein>
    <submittedName>
        <fullName evidence="5">Integrase</fullName>
    </submittedName>
</protein>
<dbReference type="AlphaFoldDB" id="A0A511N1G7"/>
<dbReference type="PANTHER" id="PTHR30349:SF81">
    <property type="entry name" value="TYROSINE RECOMBINASE XERC"/>
    <property type="match status" value="1"/>
</dbReference>
<proteinExistence type="predicted"/>
<gene>
    <name evidence="5" type="ORF">DC3_23480</name>
</gene>
<dbReference type="InterPro" id="IPR002104">
    <property type="entry name" value="Integrase_catalytic"/>
</dbReference>
<dbReference type="PROSITE" id="PS51898">
    <property type="entry name" value="TYR_RECOMBINASE"/>
    <property type="match status" value="1"/>
</dbReference>
<feature type="domain" description="Tyr recombinase" evidence="4">
    <location>
        <begin position="165"/>
        <end position="332"/>
    </location>
</feature>
<dbReference type="Gene3D" id="1.10.150.130">
    <property type="match status" value="1"/>
</dbReference>
<dbReference type="OrthoDB" id="57860at2"/>
<accession>A0A511N1G7</accession>
<dbReference type="Proteomes" id="UP000321306">
    <property type="component" value="Unassembled WGS sequence"/>
</dbReference>
<dbReference type="Pfam" id="PF02899">
    <property type="entry name" value="Phage_int_SAM_1"/>
    <property type="match status" value="1"/>
</dbReference>
<dbReference type="EMBL" id="BJXB01000009">
    <property type="protein sequence ID" value="GEM46713.1"/>
    <property type="molecule type" value="Genomic_DNA"/>
</dbReference>
<dbReference type="InterPro" id="IPR011010">
    <property type="entry name" value="DNA_brk_join_enz"/>
</dbReference>
<dbReference type="InterPro" id="IPR010998">
    <property type="entry name" value="Integrase_recombinase_N"/>
</dbReference>
<dbReference type="Gene3D" id="1.10.443.10">
    <property type="entry name" value="Intergrase catalytic core"/>
    <property type="match status" value="1"/>
</dbReference>
<dbReference type="GO" id="GO:0006310">
    <property type="term" value="P:DNA recombination"/>
    <property type="evidence" value="ECO:0007669"/>
    <property type="project" value="UniProtKB-KW"/>
</dbReference>
<dbReference type="SUPFAM" id="SSF56349">
    <property type="entry name" value="DNA breaking-rejoining enzymes"/>
    <property type="match status" value="1"/>
</dbReference>
<keyword evidence="2" id="KW-0238">DNA-binding</keyword>
<evidence type="ECO:0000259" key="4">
    <source>
        <dbReference type="PROSITE" id="PS51898"/>
    </source>
</evidence>
<organism evidence="5 6">
    <name type="scientific">Deinococcus cellulosilyticus (strain DSM 18568 / NBRC 106333 / KACC 11606 / 5516J-15)</name>
    <dbReference type="NCBI Taxonomy" id="1223518"/>
    <lineage>
        <taxon>Bacteria</taxon>
        <taxon>Thermotogati</taxon>
        <taxon>Deinococcota</taxon>
        <taxon>Deinococci</taxon>
        <taxon>Deinococcales</taxon>
        <taxon>Deinococcaceae</taxon>
        <taxon>Deinococcus</taxon>
    </lineage>
</organism>
<dbReference type="RefSeq" id="WP_146884516.1">
    <property type="nucleotide sequence ID" value="NZ_BJXB01000009.1"/>
</dbReference>
<evidence type="ECO:0000256" key="2">
    <source>
        <dbReference type="ARBA" id="ARBA00023125"/>
    </source>
</evidence>
<evidence type="ECO:0000256" key="1">
    <source>
        <dbReference type="ARBA" id="ARBA00022908"/>
    </source>
</evidence>
<sequence>MALELDVYRGQLEQARHLTNLTDDNKRKKAVRACAEKDFDTLWEIVLGYLTLYAQNKILTSTHTIRSYHTGIRQFVEYATQNAWNLLNPKRDDPQLWVNALLVTPAINPKAVRPPKKPKTLSIDTVRSRVAAVRTLYKALRWAGATEADPFQDVRLPKDNTHSLEKNAPYAEEEVEAFLEYADLPMQVLIYLLSHGGLRISEALAVEWEDLDDSRRRLRINEGKGRKTRTIAMSTSLLQVLREYRRELGVRPDGQLFSFGTRETAHYHIEKVALQAGVRFRGFHAFRKYAGTRLMEQVKDLSRVANHLGHASVDTTRKYAKPAADDLKDELSGW</sequence>
<keyword evidence="6" id="KW-1185">Reference proteome</keyword>
<reference evidence="5 6" key="1">
    <citation type="submission" date="2019-07" db="EMBL/GenBank/DDBJ databases">
        <title>Whole genome shotgun sequence of Deinococcus cellulosilyticus NBRC 106333.</title>
        <authorList>
            <person name="Hosoyama A."/>
            <person name="Uohara A."/>
            <person name="Ohji S."/>
            <person name="Ichikawa N."/>
        </authorList>
    </citation>
    <scope>NUCLEOTIDE SEQUENCE [LARGE SCALE GENOMIC DNA]</scope>
    <source>
        <strain evidence="5 6">NBRC 106333</strain>
    </source>
</reference>
<dbReference type="PANTHER" id="PTHR30349">
    <property type="entry name" value="PHAGE INTEGRASE-RELATED"/>
    <property type="match status" value="1"/>
</dbReference>
<dbReference type="InterPro" id="IPR013762">
    <property type="entry name" value="Integrase-like_cat_sf"/>
</dbReference>
<dbReference type="InterPro" id="IPR004107">
    <property type="entry name" value="Integrase_SAM-like_N"/>
</dbReference>
<keyword evidence="3" id="KW-0233">DNA recombination</keyword>
<dbReference type="GO" id="GO:0015074">
    <property type="term" value="P:DNA integration"/>
    <property type="evidence" value="ECO:0007669"/>
    <property type="project" value="UniProtKB-KW"/>
</dbReference>
<dbReference type="InterPro" id="IPR050090">
    <property type="entry name" value="Tyrosine_recombinase_XerCD"/>
</dbReference>
<keyword evidence="1" id="KW-0229">DNA integration</keyword>
<dbReference type="Pfam" id="PF00589">
    <property type="entry name" value="Phage_integrase"/>
    <property type="match status" value="1"/>
</dbReference>
<name>A0A511N1G7_DEIC1</name>